<feature type="domain" description="ABC transmembrane type-1" evidence="10">
    <location>
        <begin position="112"/>
        <end position="383"/>
    </location>
</feature>
<comment type="subcellular location">
    <subcellularLocation>
        <location evidence="1">Membrane</location>
        <topology evidence="1">Multi-pass membrane protein</topology>
    </subcellularLocation>
</comment>
<evidence type="ECO:0000259" key="10">
    <source>
        <dbReference type="PROSITE" id="PS50929"/>
    </source>
</evidence>
<feature type="transmembrane region" description="Helical" evidence="9">
    <location>
        <begin position="142"/>
        <end position="168"/>
    </location>
</feature>
<evidence type="ECO:0000256" key="3">
    <source>
        <dbReference type="ARBA" id="ARBA00022448"/>
    </source>
</evidence>
<evidence type="ECO:0000313" key="11">
    <source>
        <dbReference type="EMBL" id="JAS08410.1"/>
    </source>
</evidence>
<evidence type="ECO:0000256" key="2">
    <source>
        <dbReference type="ARBA" id="ARBA00009726"/>
    </source>
</evidence>
<keyword evidence="3" id="KW-0813">Transport</keyword>
<feature type="transmembrane region" description="Helical" evidence="9">
    <location>
        <begin position="112"/>
        <end position="136"/>
    </location>
</feature>
<accession>A0A1B6C5A6</accession>
<dbReference type="EMBL" id="GEDC01028888">
    <property type="protein sequence ID" value="JAS08410.1"/>
    <property type="molecule type" value="Transcribed_RNA"/>
</dbReference>
<dbReference type="InterPro" id="IPR011527">
    <property type="entry name" value="ABC1_TM_dom"/>
</dbReference>
<keyword evidence="6" id="KW-0067">ATP-binding</keyword>
<feature type="transmembrane region" description="Helical" evidence="9">
    <location>
        <begin position="229"/>
        <end position="248"/>
    </location>
</feature>
<keyword evidence="7 9" id="KW-1133">Transmembrane helix</keyword>
<reference evidence="11" key="1">
    <citation type="submission" date="2015-12" db="EMBL/GenBank/DDBJ databases">
        <title>De novo transcriptome assembly of four potential Pierce s Disease insect vectors from Arizona vineyards.</title>
        <authorList>
            <person name="Tassone E.E."/>
        </authorList>
    </citation>
    <scope>NUCLEOTIDE SEQUENCE</scope>
</reference>
<evidence type="ECO:0000256" key="5">
    <source>
        <dbReference type="ARBA" id="ARBA00022741"/>
    </source>
</evidence>
<dbReference type="SUPFAM" id="SSF90123">
    <property type="entry name" value="ABC transporter transmembrane region"/>
    <property type="match status" value="1"/>
</dbReference>
<evidence type="ECO:0000256" key="9">
    <source>
        <dbReference type="SAM" id="Phobius"/>
    </source>
</evidence>
<dbReference type="AlphaFoldDB" id="A0A1B6C5A6"/>
<evidence type="ECO:0000256" key="1">
    <source>
        <dbReference type="ARBA" id="ARBA00004141"/>
    </source>
</evidence>
<keyword evidence="5" id="KW-0547">Nucleotide-binding</keyword>
<evidence type="ECO:0000256" key="8">
    <source>
        <dbReference type="ARBA" id="ARBA00023136"/>
    </source>
</evidence>
<dbReference type="InterPro" id="IPR050173">
    <property type="entry name" value="ABC_transporter_C-like"/>
</dbReference>
<protein>
    <recommendedName>
        <fullName evidence="10">ABC transmembrane type-1 domain-containing protein</fullName>
    </recommendedName>
</protein>
<evidence type="ECO:0000256" key="4">
    <source>
        <dbReference type="ARBA" id="ARBA00022692"/>
    </source>
</evidence>
<comment type="similarity">
    <text evidence="2">Belongs to the ABC transporter superfamily. ABCC family. Conjugate transporter (TC 3.A.1.208) subfamily.</text>
</comment>
<name>A0A1B6C5A6_9HEMI</name>
<keyword evidence="4 9" id="KW-0812">Transmembrane</keyword>
<keyword evidence="8 9" id="KW-0472">Membrane</keyword>
<dbReference type="InterPro" id="IPR036640">
    <property type="entry name" value="ABC1_TM_sf"/>
</dbReference>
<evidence type="ECO:0000256" key="7">
    <source>
        <dbReference type="ARBA" id="ARBA00022989"/>
    </source>
</evidence>
<dbReference type="PANTHER" id="PTHR24223:SF456">
    <property type="entry name" value="MULTIDRUG RESISTANCE-ASSOCIATED PROTEIN LETHAL(2)03659"/>
    <property type="match status" value="1"/>
</dbReference>
<dbReference type="PANTHER" id="PTHR24223">
    <property type="entry name" value="ATP-BINDING CASSETTE SUB-FAMILY C"/>
    <property type="match status" value="1"/>
</dbReference>
<dbReference type="PROSITE" id="PS50929">
    <property type="entry name" value="ABC_TM1F"/>
    <property type="match status" value="1"/>
</dbReference>
<proteinExistence type="inferred from homology"/>
<evidence type="ECO:0000256" key="6">
    <source>
        <dbReference type="ARBA" id="ARBA00022840"/>
    </source>
</evidence>
<dbReference type="Gene3D" id="1.20.1560.10">
    <property type="entry name" value="ABC transporter type 1, transmembrane domain"/>
    <property type="match status" value="1"/>
</dbReference>
<gene>
    <name evidence="11" type="ORF">g.30231</name>
</gene>
<dbReference type="GO" id="GO:0016020">
    <property type="term" value="C:membrane"/>
    <property type="evidence" value="ECO:0007669"/>
    <property type="project" value="UniProtKB-SubCell"/>
</dbReference>
<organism evidence="11">
    <name type="scientific">Clastoptera arizonana</name>
    <name type="common">Arizona spittle bug</name>
    <dbReference type="NCBI Taxonomy" id="38151"/>
    <lineage>
        <taxon>Eukaryota</taxon>
        <taxon>Metazoa</taxon>
        <taxon>Ecdysozoa</taxon>
        <taxon>Arthropoda</taxon>
        <taxon>Hexapoda</taxon>
        <taxon>Insecta</taxon>
        <taxon>Pterygota</taxon>
        <taxon>Neoptera</taxon>
        <taxon>Paraneoptera</taxon>
        <taxon>Hemiptera</taxon>
        <taxon>Auchenorrhyncha</taxon>
        <taxon>Cercopoidea</taxon>
        <taxon>Clastopteridae</taxon>
        <taxon>Clastoptera</taxon>
    </lineage>
</organism>
<dbReference type="GO" id="GO:0005524">
    <property type="term" value="F:ATP binding"/>
    <property type="evidence" value="ECO:0007669"/>
    <property type="project" value="UniProtKB-KW"/>
</dbReference>
<feature type="transmembrane region" description="Helical" evidence="9">
    <location>
        <begin position="254"/>
        <end position="271"/>
    </location>
</feature>
<dbReference type="GO" id="GO:0140359">
    <property type="term" value="F:ABC-type transporter activity"/>
    <property type="evidence" value="ECO:0007669"/>
    <property type="project" value="InterPro"/>
</dbReference>
<sequence>MVVPTGHFRYKCRHSLQDIKINLKHQHNQKQKKKVKTKKSPRDGANFLSVCFYWWLIDIFRKGRNKQLEKEDIYSVVDGLESEHLGDRLERGWTNELLFAMDTSREPKVTNAIWFAFGASFVILTASLVFVEALYICQGLVLYWYVLSSVSREYLLSLCASSALSILLHHGWNAIAMTVGTQLRVSCHSLLCKKLLKLDANYNRIRDINEKMSQVTEGLVLAEMAIVKAPYILIGPFYALLVLIMLWAYFDRTAVVGVVIMLIVLIPLIVMSRQIASRLLQQCSPAKRERLFLLEEAASGMFQVKQRCLGEVFQNKIECFRKKECAATDACAILHTMVSVIQAHATNIMTLLSVTLYTLSKQIFNEEEAFLILCLLQTLSNPLCTNLPMGFSLLTKLTRTIQVLQELLVMIDCPEQCKYEANNSPSESKVVLIDASAECLSDGPTRLSKISMNVREGQILAVIGPWKSGKVG</sequence>